<keyword evidence="2" id="KW-1185">Reference proteome</keyword>
<dbReference type="KEGG" id="rul:UC8_34130"/>
<dbReference type="InterPro" id="IPR025187">
    <property type="entry name" value="DUF4112"/>
</dbReference>
<accession>A0A5B9QTY9</accession>
<protein>
    <recommendedName>
        <fullName evidence="3">DUF4112 domain-containing protein</fullName>
    </recommendedName>
</protein>
<organism evidence="1 2">
    <name type="scientific">Roseimaritima ulvae</name>
    <dbReference type="NCBI Taxonomy" id="980254"/>
    <lineage>
        <taxon>Bacteria</taxon>
        <taxon>Pseudomonadati</taxon>
        <taxon>Planctomycetota</taxon>
        <taxon>Planctomycetia</taxon>
        <taxon>Pirellulales</taxon>
        <taxon>Pirellulaceae</taxon>
        <taxon>Roseimaritima</taxon>
    </lineage>
</organism>
<gene>
    <name evidence="1" type="ORF">UC8_34130</name>
</gene>
<proteinExistence type="predicted"/>
<dbReference type="Proteomes" id="UP000325286">
    <property type="component" value="Chromosome"/>
</dbReference>
<evidence type="ECO:0000313" key="2">
    <source>
        <dbReference type="Proteomes" id="UP000325286"/>
    </source>
</evidence>
<sequence>MSVPGTPIRFGLDSAIGLIPGVGDLSTAAVSGWVLHQAHRAGVPKRMLARMVANIAVDLTIGAIPVAGDLFDVYWKSNQRNAKMLEQHLSDKIATSRS</sequence>
<evidence type="ECO:0000313" key="1">
    <source>
        <dbReference type="EMBL" id="QEG41392.1"/>
    </source>
</evidence>
<dbReference type="PANTHER" id="PTHR35519:SF2">
    <property type="entry name" value="PH DOMAIN PROTEIN"/>
    <property type="match status" value="1"/>
</dbReference>
<dbReference type="AlphaFoldDB" id="A0A5B9QTY9"/>
<name>A0A5B9QTY9_9BACT</name>
<dbReference type="EMBL" id="CP042914">
    <property type="protein sequence ID" value="QEG41392.1"/>
    <property type="molecule type" value="Genomic_DNA"/>
</dbReference>
<dbReference type="Pfam" id="PF13430">
    <property type="entry name" value="DUF4112"/>
    <property type="match status" value="1"/>
</dbReference>
<reference evidence="1 2" key="1">
    <citation type="submission" date="2019-08" db="EMBL/GenBank/DDBJ databases">
        <title>Deep-cultivation of Planctomycetes and their phenomic and genomic characterization uncovers novel biology.</title>
        <authorList>
            <person name="Wiegand S."/>
            <person name="Jogler M."/>
            <person name="Boedeker C."/>
            <person name="Pinto D."/>
            <person name="Vollmers J."/>
            <person name="Rivas-Marin E."/>
            <person name="Kohn T."/>
            <person name="Peeters S.H."/>
            <person name="Heuer A."/>
            <person name="Rast P."/>
            <person name="Oberbeckmann S."/>
            <person name="Bunk B."/>
            <person name="Jeske O."/>
            <person name="Meyerdierks A."/>
            <person name="Storesund J.E."/>
            <person name="Kallscheuer N."/>
            <person name="Luecker S."/>
            <person name="Lage O.M."/>
            <person name="Pohl T."/>
            <person name="Merkel B.J."/>
            <person name="Hornburger P."/>
            <person name="Mueller R.-W."/>
            <person name="Bruemmer F."/>
            <person name="Labrenz M."/>
            <person name="Spormann A.M."/>
            <person name="Op den Camp H."/>
            <person name="Overmann J."/>
            <person name="Amann R."/>
            <person name="Jetten M.S.M."/>
            <person name="Mascher T."/>
            <person name="Medema M.H."/>
            <person name="Devos D.P."/>
            <person name="Kaster A.-K."/>
            <person name="Ovreas L."/>
            <person name="Rohde M."/>
            <person name="Galperin M.Y."/>
            <person name="Jogler C."/>
        </authorList>
    </citation>
    <scope>NUCLEOTIDE SEQUENCE [LARGE SCALE GENOMIC DNA]</scope>
    <source>
        <strain evidence="1 2">UC8</strain>
    </source>
</reference>
<evidence type="ECO:0008006" key="3">
    <source>
        <dbReference type="Google" id="ProtNLM"/>
    </source>
</evidence>
<dbReference type="PANTHER" id="PTHR35519">
    <property type="entry name" value="MEMBRANE PROTEINS"/>
    <property type="match status" value="1"/>
</dbReference>